<protein>
    <submittedName>
        <fullName evidence="4">ABC transporter</fullName>
    </submittedName>
</protein>
<dbReference type="GO" id="GO:0016020">
    <property type="term" value="C:membrane"/>
    <property type="evidence" value="ECO:0007669"/>
    <property type="project" value="InterPro"/>
</dbReference>
<dbReference type="PANTHER" id="PTHR30035">
    <property type="entry name" value="LIPOPROTEIN VACJ-RELATED"/>
    <property type="match status" value="1"/>
</dbReference>
<dbReference type="EMBL" id="CP011412">
    <property type="protein sequence ID" value="AKH21576.1"/>
    <property type="molecule type" value="Genomic_DNA"/>
</dbReference>
<gene>
    <name evidence="4" type="ORF">AAY24_15795</name>
</gene>
<dbReference type="KEGG" id="seds:AAY24_15795"/>
<dbReference type="Pfam" id="PF04333">
    <property type="entry name" value="MlaA"/>
    <property type="match status" value="1"/>
</dbReference>
<dbReference type="GO" id="GO:0120010">
    <property type="term" value="P:intermembrane phospholipid transfer"/>
    <property type="evidence" value="ECO:0007669"/>
    <property type="project" value="TreeGrafter"/>
</dbReference>
<feature type="signal peptide" evidence="3">
    <location>
        <begin position="1"/>
        <end position="28"/>
    </location>
</feature>
<sequence length="244" mass="27000">MKGEPLFVRFKTTLLVFMAVLLSGCATTGDYQDPRDPIEGFNRSVYSFNEGLDNMLMKPLARGYKAITPAPVDTGISNFFSNLADVGSAINNLLQFKLERAVSDVGRVLVNSTIGLLGFIDVASNMNMQKYGEDFGQTLGAWGMDPGPYIVLPFFGPSSGRDTVGLVVDWYTDPVAYVDSTRWRNSLIGLRAIDTRADLLSASRVLEEAALDPYEFQRDAYLQKRRNDVYDGAPPPEPLDEPYD</sequence>
<dbReference type="OrthoDB" id="9785326at2"/>
<dbReference type="PROSITE" id="PS51257">
    <property type="entry name" value="PROKAR_LIPOPROTEIN"/>
    <property type="match status" value="1"/>
</dbReference>
<feature type="chain" id="PRO_5002517863" evidence="3">
    <location>
        <begin position="29"/>
        <end position="244"/>
    </location>
</feature>
<name>A0A0F7JZ55_9GAMM</name>
<keyword evidence="5" id="KW-1185">Reference proteome</keyword>
<evidence type="ECO:0000256" key="2">
    <source>
        <dbReference type="ARBA" id="ARBA00022729"/>
    </source>
</evidence>
<reference evidence="4 5" key="1">
    <citation type="journal article" date="2015" name="Genome Announc.">
        <title>Complete Genome Sequence of Sedimenticola thiotaurini Strain SIP-G1, a Polyphosphate- and Polyhydroxyalkanoate-Accumulating Sulfur-Oxidizing Gammaproteobacterium Isolated from Salt Marsh Sediments.</title>
        <authorList>
            <person name="Flood B.E."/>
            <person name="Jones D.S."/>
            <person name="Bailey J.V."/>
        </authorList>
    </citation>
    <scope>NUCLEOTIDE SEQUENCE [LARGE SCALE GENOMIC DNA]</scope>
    <source>
        <strain evidence="4 5">SIP-G1</strain>
    </source>
</reference>
<organism evidence="4 5">
    <name type="scientific">Sedimenticola thiotaurini</name>
    <dbReference type="NCBI Taxonomy" id="1543721"/>
    <lineage>
        <taxon>Bacteria</taxon>
        <taxon>Pseudomonadati</taxon>
        <taxon>Pseudomonadota</taxon>
        <taxon>Gammaproteobacteria</taxon>
        <taxon>Chromatiales</taxon>
        <taxon>Sedimenticolaceae</taxon>
        <taxon>Sedimenticola</taxon>
    </lineage>
</organism>
<dbReference type="InterPro" id="IPR007428">
    <property type="entry name" value="MlaA"/>
</dbReference>
<evidence type="ECO:0000256" key="3">
    <source>
        <dbReference type="SAM" id="SignalP"/>
    </source>
</evidence>
<dbReference type="AlphaFoldDB" id="A0A0F7JZ55"/>
<evidence type="ECO:0000256" key="1">
    <source>
        <dbReference type="ARBA" id="ARBA00010634"/>
    </source>
</evidence>
<accession>A0A0F7JZ55</accession>
<proteinExistence type="inferred from homology"/>
<evidence type="ECO:0000313" key="5">
    <source>
        <dbReference type="Proteomes" id="UP000034410"/>
    </source>
</evidence>
<dbReference type="PATRIC" id="fig|1543721.4.peg.3254"/>
<comment type="similarity">
    <text evidence="1">Belongs to the MlaA family.</text>
</comment>
<dbReference type="PANTHER" id="PTHR30035:SF3">
    <property type="entry name" value="INTERMEMBRANE PHOSPHOLIPID TRANSPORT SYSTEM LIPOPROTEIN MLAA"/>
    <property type="match status" value="1"/>
</dbReference>
<dbReference type="PRINTS" id="PR01805">
    <property type="entry name" value="VACJLIPOPROT"/>
</dbReference>
<dbReference type="Proteomes" id="UP000034410">
    <property type="component" value="Chromosome"/>
</dbReference>
<evidence type="ECO:0000313" key="4">
    <source>
        <dbReference type="EMBL" id="AKH21576.1"/>
    </source>
</evidence>
<keyword evidence="2 3" id="KW-0732">Signal</keyword>